<dbReference type="EMBL" id="JAWHQM010000009">
    <property type="protein sequence ID" value="KAK5628846.1"/>
    <property type="molecule type" value="Genomic_DNA"/>
</dbReference>
<keyword evidence="2" id="KW-0378">Hydrolase</keyword>
<proteinExistence type="predicted"/>
<dbReference type="GO" id="GO:0003847">
    <property type="term" value="F:1-alkyl-2-acetylglycerophosphocholine esterase activity"/>
    <property type="evidence" value="ECO:0007669"/>
    <property type="project" value="UniProtKB-EC"/>
</dbReference>
<evidence type="ECO:0000256" key="1">
    <source>
        <dbReference type="ARBA" id="ARBA00013201"/>
    </source>
</evidence>
<keyword evidence="6" id="KW-1185">Reference proteome</keyword>
<evidence type="ECO:0000256" key="3">
    <source>
        <dbReference type="ARBA" id="ARBA00022963"/>
    </source>
</evidence>
<protein>
    <recommendedName>
        <fullName evidence="1">1-alkyl-2-acetylglycerophosphocholine esterase</fullName>
        <ecNumber evidence="1">3.1.1.47</ecNumber>
    </recommendedName>
</protein>
<name>A0AAN7UM14_9PEZI</name>
<dbReference type="PANTHER" id="PTHR10272">
    <property type="entry name" value="PLATELET-ACTIVATING FACTOR ACETYLHYDROLASE"/>
    <property type="match status" value="1"/>
</dbReference>
<keyword evidence="4" id="KW-0443">Lipid metabolism</keyword>
<sequence>MSIIKSIGSFLLDSIPTPNPIEMLVQSVLLSLAFALGAKAKLLVPALTGPHKVGTTVLELVDHSRQDPFAPTPGPRDLVISLFYPTDKNVKNCKLAPQFPPGTAAALDVEINAPGVAEMITTRSCLGSPMARPDLPLLLLGPGLGTTRLFHSDMAGEIASHGWNVVTVDHPYDSFIVEYPDGRLVFPSDSPTANGTVNEALLLEFLDARVKDMQFVLNSLSNSSVTSQIPGLGYPSSSSRSNNHSLRKSKLKTDKVGVFGHSFGGAAALQLLKDDKRFHVGADLDGGVYGTVVKEGTDSPFLFIRAPEHTHITDPTWAEAWPNLRGFKREYSVNGTVHGSFTDLPIFRDLVGREALGDYADQTGTIGGTRLLKIETALLGALFDRFLKGHGGELLDGKGLNCYPEVTRHEY</sequence>
<dbReference type="SUPFAM" id="SSF53474">
    <property type="entry name" value="alpha/beta-Hydrolases"/>
    <property type="match status" value="1"/>
</dbReference>
<keyword evidence="3" id="KW-0442">Lipid degradation</keyword>
<comment type="caution">
    <text evidence="5">The sequence shown here is derived from an EMBL/GenBank/DDBJ whole genome shotgun (WGS) entry which is preliminary data.</text>
</comment>
<dbReference type="Pfam" id="PF03403">
    <property type="entry name" value="PAF-AH_p_II"/>
    <property type="match status" value="1"/>
</dbReference>
<dbReference type="Gene3D" id="3.40.50.1820">
    <property type="entry name" value="alpha/beta hydrolase"/>
    <property type="match status" value="1"/>
</dbReference>
<accession>A0AAN7UM14</accession>
<evidence type="ECO:0000256" key="2">
    <source>
        <dbReference type="ARBA" id="ARBA00022801"/>
    </source>
</evidence>
<dbReference type="InterPro" id="IPR029058">
    <property type="entry name" value="AB_hydrolase_fold"/>
</dbReference>
<gene>
    <name evidence="5" type="ORF">RRF57_004561</name>
</gene>
<organism evidence="5 6">
    <name type="scientific">Xylaria bambusicola</name>
    <dbReference type="NCBI Taxonomy" id="326684"/>
    <lineage>
        <taxon>Eukaryota</taxon>
        <taxon>Fungi</taxon>
        <taxon>Dikarya</taxon>
        <taxon>Ascomycota</taxon>
        <taxon>Pezizomycotina</taxon>
        <taxon>Sordariomycetes</taxon>
        <taxon>Xylariomycetidae</taxon>
        <taxon>Xylariales</taxon>
        <taxon>Xylariaceae</taxon>
        <taxon>Xylaria</taxon>
    </lineage>
</organism>
<evidence type="ECO:0000256" key="4">
    <source>
        <dbReference type="ARBA" id="ARBA00023098"/>
    </source>
</evidence>
<dbReference type="AlphaFoldDB" id="A0AAN7UM14"/>
<dbReference type="GO" id="GO:0016042">
    <property type="term" value="P:lipid catabolic process"/>
    <property type="evidence" value="ECO:0007669"/>
    <property type="project" value="UniProtKB-KW"/>
</dbReference>
<evidence type="ECO:0000313" key="5">
    <source>
        <dbReference type="EMBL" id="KAK5628846.1"/>
    </source>
</evidence>
<dbReference type="EC" id="3.1.1.47" evidence="1"/>
<dbReference type="Proteomes" id="UP001305414">
    <property type="component" value="Unassembled WGS sequence"/>
</dbReference>
<reference evidence="5 6" key="1">
    <citation type="submission" date="2023-10" db="EMBL/GenBank/DDBJ databases">
        <title>Draft genome sequence of Xylaria bambusicola isolate GMP-LS, the root and basal stem rot pathogen of sugarcane in Indonesia.</title>
        <authorList>
            <person name="Selvaraj P."/>
            <person name="Muralishankar V."/>
            <person name="Muruganantham S."/>
            <person name="Sp S."/>
            <person name="Haryani S."/>
            <person name="Lau K.J.X."/>
            <person name="Naqvi N.I."/>
        </authorList>
    </citation>
    <scope>NUCLEOTIDE SEQUENCE [LARGE SCALE GENOMIC DNA]</scope>
    <source>
        <strain evidence="5">GMP-LS</strain>
    </source>
</reference>
<evidence type="ECO:0000313" key="6">
    <source>
        <dbReference type="Proteomes" id="UP001305414"/>
    </source>
</evidence>
<dbReference type="PANTHER" id="PTHR10272:SF14">
    <property type="entry name" value="PAF ACETYLHYDROLASE FAMILY PROTEIN"/>
    <property type="match status" value="1"/>
</dbReference>